<proteinExistence type="predicted"/>
<dbReference type="EMBL" id="VFQE01000001">
    <property type="protein sequence ID" value="TQN44093.1"/>
    <property type="molecule type" value="Genomic_DNA"/>
</dbReference>
<sequence>MSLAAPGTAAGAPPVECQRTDPRTGICVIWVPAPPGDGDGGRGGEDGSAAGPADTGGEGAAEDPNPCTYEIADPQPWALDPVWAGQTPESGTIWLMVCPPPAGFSRDWVARIFLPNGADPTPATQVDPRMLAEQAIASMVMHAPQIGMAPPPGSASGLVGLPVWMWTERGEHTTGPTRQSASAGGVTVTAVGEVSRIVWDMGDGNTVICGAGTPYPAGSDGESPDCGYTYATASANHVPGGGPWPITATSTWTITWSGGGQSGTEVLELSSDAELSVGELHVLNQDGT</sequence>
<reference evidence="2 3" key="1">
    <citation type="submission" date="2019-06" db="EMBL/GenBank/DDBJ databases">
        <title>Sequencing the genomes of 1000 actinobacteria strains.</title>
        <authorList>
            <person name="Klenk H.-P."/>
        </authorList>
    </citation>
    <scope>NUCLEOTIDE SEQUENCE [LARGE SCALE GENOMIC DNA]</scope>
    <source>
        <strain evidence="2 3">DSM 46837</strain>
    </source>
</reference>
<dbReference type="AlphaFoldDB" id="A0A543PJ45"/>
<comment type="caution">
    <text evidence="2">The sequence shown here is derived from an EMBL/GenBank/DDBJ whole genome shotgun (WGS) entry which is preliminary data.</text>
</comment>
<gene>
    <name evidence="2" type="ORF">FHU33_3577</name>
</gene>
<protein>
    <recommendedName>
        <fullName evidence="4">ATP/GTP-binding protein</fullName>
    </recommendedName>
</protein>
<name>A0A543PJ45_9ACTN</name>
<evidence type="ECO:0008006" key="4">
    <source>
        <dbReference type="Google" id="ProtNLM"/>
    </source>
</evidence>
<evidence type="ECO:0000313" key="3">
    <source>
        <dbReference type="Proteomes" id="UP000319865"/>
    </source>
</evidence>
<accession>A0A543PJ45</accession>
<dbReference type="Proteomes" id="UP000319865">
    <property type="component" value="Unassembled WGS sequence"/>
</dbReference>
<evidence type="ECO:0000256" key="1">
    <source>
        <dbReference type="SAM" id="MobiDB-lite"/>
    </source>
</evidence>
<organism evidence="2 3">
    <name type="scientific">Blastococcus colisei</name>
    <dbReference type="NCBI Taxonomy" id="1564162"/>
    <lineage>
        <taxon>Bacteria</taxon>
        <taxon>Bacillati</taxon>
        <taxon>Actinomycetota</taxon>
        <taxon>Actinomycetes</taxon>
        <taxon>Geodermatophilales</taxon>
        <taxon>Geodermatophilaceae</taxon>
        <taxon>Blastococcus</taxon>
    </lineage>
</organism>
<keyword evidence="3" id="KW-1185">Reference proteome</keyword>
<feature type="region of interest" description="Disordered" evidence="1">
    <location>
        <begin position="30"/>
        <end position="65"/>
    </location>
</feature>
<evidence type="ECO:0000313" key="2">
    <source>
        <dbReference type="EMBL" id="TQN44093.1"/>
    </source>
</evidence>